<name>A0A5C6BTU2_9BACT</name>
<dbReference type="AlphaFoldDB" id="A0A5C6BTU2"/>
<sequence length="122" mass="13159">MGTAIGGESERIFIPKQRRTGDRMKSCGAESEYRAAHSVHHETLLYGGAPHASSYGCPPPQAGGLILLSMAKPANRLTVGENCVTSAFDVGDPLIALPYSLQLQHEVWSITLHRSARPPCFD</sequence>
<evidence type="ECO:0000313" key="2">
    <source>
        <dbReference type="Proteomes" id="UP000319908"/>
    </source>
</evidence>
<comment type="caution">
    <text evidence="1">The sequence shown here is derived from an EMBL/GenBank/DDBJ whole genome shotgun (WGS) entry which is preliminary data.</text>
</comment>
<proteinExistence type="predicted"/>
<dbReference type="Proteomes" id="UP000319908">
    <property type="component" value="Unassembled WGS sequence"/>
</dbReference>
<evidence type="ECO:0000313" key="1">
    <source>
        <dbReference type="EMBL" id="TWU15643.1"/>
    </source>
</evidence>
<organism evidence="1 2">
    <name type="scientific">Allorhodopirellula heiligendammensis</name>
    <dbReference type="NCBI Taxonomy" id="2714739"/>
    <lineage>
        <taxon>Bacteria</taxon>
        <taxon>Pseudomonadati</taxon>
        <taxon>Planctomycetota</taxon>
        <taxon>Planctomycetia</taxon>
        <taxon>Pirellulales</taxon>
        <taxon>Pirellulaceae</taxon>
        <taxon>Allorhodopirellula</taxon>
    </lineage>
</organism>
<keyword evidence="2" id="KW-1185">Reference proteome</keyword>
<protein>
    <submittedName>
        <fullName evidence="1">Uncharacterized protein</fullName>
    </submittedName>
</protein>
<gene>
    <name evidence="1" type="ORF">Poly21_28400</name>
</gene>
<dbReference type="RefSeq" id="WP_302118835.1">
    <property type="nucleotide sequence ID" value="NZ_SJPU01000002.1"/>
</dbReference>
<accession>A0A5C6BTU2</accession>
<reference evidence="1 2" key="1">
    <citation type="journal article" date="2020" name="Antonie Van Leeuwenhoek">
        <title>Rhodopirellula heiligendammensis sp. nov., Rhodopirellula pilleata sp. nov., and Rhodopirellula solitaria sp. nov. isolated from natural or artificial marine surfaces in Northern Germany and California, USA, and emended description of the genus Rhodopirellula.</title>
        <authorList>
            <person name="Kallscheuer N."/>
            <person name="Wiegand S."/>
            <person name="Jogler M."/>
            <person name="Boedeker C."/>
            <person name="Peeters S.H."/>
            <person name="Rast P."/>
            <person name="Heuer A."/>
            <person name="Jetten M.S.M."/>
            <person name="Rohde M."/>
            <person name="Jogler C."/>
        </authorList>
    </citation>
    <scope>NUCLEOTIDE SEQUENCE [LARGE SCALE GENOMIC DNA]</scope>
    <source>
        <strain evidence="1 2">Poly21</strain>
    </source>
</reference>
<dbReference type="EMBL" id="SJPU01000002">
    <property type="protein sequence ID" value="TWU15643.1"/>
    <property type="molecule type" value="Genomic_DNA"/>
</dbReference>